<evidence type="ECO:0000313" key="3">
    <source>
        <dbReference type="Proteomes" id="UP001174997"/>
    </source>
</evidence>
<gene>
    <name evidence="2" type="ORF">QBC41DRAFT_320099</name>
</gene>
<sequence length="565" mass="62134">MAHHSKRSHNNRLVVNGTAIVNHPSSMGLAGVKPAQRPASISHIQPAHNITTSSCSKSKIAAKRQHHESSLSNSHITTSAKALIPLLSSLSSLAVHKTSLKKSRLSFDHQTLSSATTKLLYKRVRNHQRATYSYLLKRNQWKRTHRRVALRKMSSLNHLSLPVADEPLSTQETINHPSPSSTSSSRSTSPSDSSSSRQQSESVTSVSSVASSQKSTDGKLEEIKERVESKVAVKVETASLSTQGTETAVITTSDIKINPAKRKHEETEADPTPQPKKVVKTIRLVIKKPAAATLPPPSAVGAATDEPPPISGARSSPPPPMTTAVAKPTTKIILKRPSSTAPPAMTPAAGNSGDHKEPAKQKKLDKGKRKLIEQDDDDDEEAIPAPKRARYTKNTYEGPEKPVQKMEYFERRRHEMLDDPLGYDDLVRHTNQQPSALTKKKFLRWERHYRHPKPEKFEMSGALNPPDMTSALAGSGKKKGEESLSRSARKRAHRKRAEEEANALRREKSRERTTSGGETEGEEKLTGKGKGVARIEKGKDTSIGYHKQQQQRKKSAGRQYNGGSD</sequence>
<feature type="region of interest" description="Disordered" evidence="1">
    <location>
        <begin position="257"/>
        <end position="405"/>
    </location>
</feature>
<feature type="region of interest" description="Disordered" evidence="1">
    <location>
        <begin position="451"/>
        <end position="565"/>
    </location>
</feature>
<protein>
    <submittedName>
        <fullName evidence="2">Uncharacterized protein</fullName>
    </submittedName>
</protein>
<dbReference type="Proteomes" id="UP001174997">
    <property type="component" value="Unassembled WGS sequence"/>
</dbReference>
<proteinExistence type="predicted"/>
<feature type="compositionally biased region" description="Low complexity" evidence="1">
    <location>
        <begin position="337"/>
        <end position="349"/>
    </location>
</feature>
<feature type="region of interest" description="Disordered" evidence="1">
    <location>
        <begin position="170"/>
        <end position="221"/>
    </location>
</feature>
<feature type="compositionally biased region" description="Pro residues" evidence="1">
    <location>
        <begin position="306"/>
        <end position="321"/>
    </location>
</feature>
<feature type="compositionally biased region" description="Low complexity" evidence="1">
    <location>
        <begin position="177"/>
        <end position="215"/>
    </location>
</feature>
<keyword evidence="3" id="KW-1185">Reference proteome</keyword>
<organism evidence="2 3">
    <name type="scientific">Cercophora samala</name>
    <dbReference type="NCBI Taxonomy" id="330535"/>
    <lineage>
        <taxon>Eukaryota</taxon>
        <taxon>Fungi</taxon>
        <taxon>Dikarya</taxon>
        <taxon>Ascomycota</taxon>
        <taxon>Pezizomycotina</taxon>
        <taxon>Sordariomycetes</taxon>
        <taxon>Sordariomycetidae</taxon>
        <taxon>Sordariales</taxon>
        <taxon>Lasiosphaeriaceae</taxon>
        <taxon>Cercophora</taxon>
    </lineage>
</organism>
<name>A0AA39ZF36_9PEZI</name>
<evidence type="ECO:0000313" key="2">
    <source>
        <dbReference type="EMBL" id="KAK0669359.1"/>
    </source>
</evidence>
<reference evidence="2" key="1">
    <citation type="submission" date="2023-06" db="EMBL/GenBank/DDBJ databases">
        <title>Genome-scale phylogeny and comparative genomics of the fungal order Sordariales.</title>
        <authorList>
            <consortium name="Lawrence Berkeley National Laboratory"/>
            <person name="Hensen N."/>
            <person name="Bonometti L."/>
            <person name="Westerberg I."/>
            <person name="Brannstrom I.O."/>
            <person name="Guillou S."/>
            <person name="Cros-Aarteil S."/>
            <person name="Calhoun S."/>
            <person name="Haridas S."/>
            <person name="Kuo A."/>
            <person name="Mondo S."/>
            <person name="Pangilinan J."/>
            <person name="Riley R."/>
            <person name="Labutti K."/>
            <person name="Andreopoulos B."/>
            <person name="Lipzen A."/>
            <person name="Chen C."/>
            <person name="Yanf M."/>
            <person name="Daum C."/>
            <person name="Ng V."/>
            <person name="Clum A."/>
            <person name="Steindorff A."/>
            <person name="Ohm R."/>
            <person name="Martin F."/>
            <person name="Silar P."/>
            <person name="Natvig D."/>
            <person name="Lalanne C."/>
            <person name="Gautier V."/>
            <person name="Ament-Velasquez S.L."/>
            <person name="Kruys A."/>
            <person name="Hutchinson M.I."/>
            <person name="Powell A.J."/>
            <person name="Barry K."/>
            <person name="Miller A.N."/>
            <person name="Grigoriev I.V."/>
            <person name="Debuchy R."/>
            <person name="Gladieux P."/>
            <person name="Thoren M.H."/>
            <person name="Johannesson H."/>
        </authorList>
    </citation>
    <scope>NUCLEOTIDE SEQUENCE</scope>
    <source>
        <strain evidence="2">CBS 307.81</strain>
    </source>
</reference>
<feature type="compositionally biased region" description="Basic and acidic residues" evidence="1">
    <location>
        <begin position="353"/>
        <end position="364"/>
    </location>
</feature>
<dbReference type="AlphaFoldDB" id="A0AA39ZF36"/>
<dbReference type="EMBL" id="JAULSY010000044">
    <property type="protein sequence ID" value="KAK0669359.1"/>
    <property type="molecule type" value="Genomic_DNA"/>
</dbReference>
<accession>A0AA39ZF36</accession>
<feature type="compositionally biased region" description="Basic and acidic residues" evidence="1">
    <location>
        <begin position="496"/>
        <end position="513"/>
    </location>
</feature>
<evidence type="ECO:0000256" key="1">
    <source>
        <dbReference type="SAM" id="MobiDB-lite"/>
    </source>
</evidence>
<comment type="caution">
    <text evidence="2">The sequence shown here is derived from an EMBL/GenBank/DDBJ whole genome shotgun (WGS) entry which is preliminary data.</text>
</comment>